<dbReference type="GO" id="GO:0016787">
    <property type="term" value="F:hydrolase activity"/>
    <property type="evidence" value="ECO:0007669"/>
    <property type="project" value="UniProtKB-KW"/>
</dbReference>
<keyword evidence="2" id="KW-1185">Reference proteome</keyword>
<sequence>MKRLGLLLLCLLQFSCSGQNPEKINGISFVGSRIKANQEHIDPVVKLNANYAAVMPFGFARNLNSPNIIFDTERQWYGETRKGAKQYIDQLRKNNIKIMLKPQIWIWRGEFTGDMMMQSEEDWKTLEETYSNFALTFAKLAQETKAEVYCIGTELEEFVKHRPLFWQELIEKIKQIYSGKLTYAANWDEYPRVPFWNQLDFIGVDAYFPLSIEKDPSMDDLRTGWQRWKSKLYDLSKQENKPILFTEFGYRSMDYTAKKPWLVDRNQMNVNLTAQAKATEAVFQEFWEEEWFAGGFIWKWFIQHGDSGGTEDNRFTPQNKPAEKVLQEYFKAYNGSNH</sequence>
<organism evidence="1 2">
    <name type="scientific">Flagellimonas spongiicola</name>
    <dbReference type="NCBI Taxonomy" id="2942208"/>
    <lineage>
        <taxon>Bacteria</taxon>
        <taxon>Pseudomonadati</taxon>
        <taxon>Bacteroidota</taxon>
        <taxon>Flavobacteriia</taxon>
        <taxon>Flavobacteriales</taxon>
        <taxon>Flavobacteriaceae</taxon>
        <taxon>Flagellimonas</taxon>
    </lineage>
</organism>
<dbReference type="Proteomes" id="UP001203607">
    <property type="component" value="Unassembled WGS sequence"/>
</dbReference>
<accession>A0ABT0PR70</accession>
<dbReference type="Pfam" id="PF22612">
    <property type="entry name" value="GH113"/>
    <property type="match status" value="1"/>
</dbReference>
<keyword evidence="1" id="KW-0378">Hydrolase</keyword>
<comment type="caution">
    <text evidence="1">The sequence shown here is derived from an EMBL/GenBank/DDBJ whole genome shotgun (WGS) entry which is preliminary data.</text>
</comment>
<dbReference type="InterPro" id="IPR017853">
    <property type="entry name" value="GH"/>
</dbReference>
<protein>
    <submittedName>
        <fullName evidence="1">Glycoside hydrolase</fullName>
    </submittedName>
</protein>
<dbReference type="CDD" id="cd19608">
    <property type="entry name" value="GH113_mannanase-like"/>
    <property type="match status" value="1"/>
</dbReference>
<dbReference type="SUPFAM" id="SSF51445">
    <property type="entry name" value="(Trans)glycosidases"/>
    <property type="match status" value="1"/>
</dbReference>
<evidence type="ECO:0000313" key="2">
    <source>
        <dbReference type="Proteomes" id="UP001203607"/>
    </source>
</evidence>
<gene>
    <name evidence="1" type="ORF">M3P19_07585</name>
</gene>
<proteinExistence type="predicted"/>
<dbReference type="InterPro" id="IPR055151">
    <property type="entry name" value="GH113"/>
</dbReference>
<dbReference type="Gene3D" id="3.20.20.80">
    <property type="entry name" value="Glycosidases"/>
    <property type="match status" value="1"/>
</dbReference>
<evidence type="ECO:0000313" key="1">
    <source>
        <dbReference type="EMBL" id="MCL6273864.1"/>
    </source>
</evidence>
<dbReference type="RefSeq" id="WP_249657053.1">
    <property type="nucleotide sequence ID" value="NZ_JAMFMA010000002.1"/>
</dbReference>
<reference evidence="1 2" key="1">
    <citation type="submission" date="2022-05" db="EMBL/GenBank/DDBJ databases">
        <authorList>
            <person name="Park J.-S."/>
        </authorList>
    </citation>
    <scope>NUCLEOTIDE SEQUENCE [LARGE SCALE GENOMIC DNA]</scope>
    <source>
        <strain evidence="1 2">2012CJ35-5</strain>
    </source>
</reference>
<name>A0ABT0PR70_9FLAO</name>
<dbReference type="EMBL" id="JAMFMA010000002">
    <property type="protein sequence ID" value="MCL6273864.1"/>
    <property type="molecule type" value="Genomic_DNA"/>
</dbReference>